<sequence length="204" mass="23630">MIRTVFEFVKSELSTYCFNKEPLIYPSVSSFLRISGFYSPSGNSTVDTEKHIQLTLVNLEEERLEGIRPTFVRMDDDQLMKLRAPVTMNLQLLFAATAVDYLQSLHDISNVVSFFQANPIFTKDRYPGMNASVSEPSTRPWRLIERLDFQIHTLTLEQQNNMWAALGTKHLPYILYKVRMLTFFETQGEVVEPIVEIGLRDRLN</sequence>
<dbReference type="RefSeq" id="WP_167273477.1">
    <property type="nucleotide sequence ID" value="NZ_JAASQJ010000004.1"/>
</dbReference>
<gene>
    <name evidence="2" type="ORF">FHS68_003895</name>
</gene>
<keyword evidence="3" id="KW-1185">Reference proteome</keyword>
<dbReference type="InterPro" id="IPR025351">
    <property type="entry name" value="Pvc16_N"/>
</dbReference>
<reference evidence="2 3" key="1">
    <citation type="submission" date="2020-03" db="EMBL/GenBank/DDBJ databases">
        <title>Genomic Encyclopedia of Type Strains, Phase IV (KMG-IV): sequencing the most valuable type-strain genomes for metagenomic binning, comparative biology and taxonomic classification.</title>
        <authorList>
            <person name="Goeker M."/>
        </authorList>
    </citation>
    <scope>NUCLEOTIDE SEQUENCE [LARGE SCALE GENOMIC DNA]</scope>
    <source>
        <strain evidence="2 3">DSM 102865</strain>
    </source>
</reference>
<evidence type="ECO:0000313" key="2">
    <source>
        <dbReference type="EMBL" id="NIJ54708.1"/>
    </source>
</evidence>
<protein>
    <recommendedName>
        <fullName evidence="1">Pvc16 N-terminal domain-containing protein</fullName>
    </recommendedName>
</protein>
<proteinExistence type="predicted"/>
<dbReference type="EMBL" id="JAASQJ010000004">
    <property type="protein sequence ID" value="NIJ54708.1"/>
    <property type="molecule type" value="Genomic_DNA"/>
</dbReference>
<feature type="domain" description="Pvc16 N-terminal" evidence="1">
    <location>
        <begin position="46"/>
        <end position="195"/>
    </location>
</feature>
<evidence type="ECO:0000259" key="1">
    <source>
        <dbReference type="Pfam" id="PF14065"/>
    </source>
</evidence>
<name>A0ABX0UNY8_9BACT</name>
<organism evidence="2 3">
    <name type="scientific">Dyadobacter arcticus</name>
    <dbReference type="NCBI Taxonomy" id="1078754"/>
    <lineage>
        <taxon>Bacteria</taxon>
        <taxon>Pseudomonadati</taxon>
        <taxon>Bacteroidota</taxon>
        <taxon>Cytophagia</taxon>
        <taxon>Cytophagales</taxon>
        <taxon>Spirosomataceae</taxon>
        <taxon>Dyadobacter</taxon>
    </lineage>
</organism>
<dbReference type="Proteomes" id="UP001179181">
    <property type="component" value="Unassembled WGS sequence"/>
</dbReference>
<comment type="caution">
    <text evidence="2">The sequence shown here is derived from an EMBL/GenBank/DDBJ whole genome shotgun (WGS) entry which is preliminary data.</text>
</comment>
<dbReference type="Pfam" id="PF14065">
    <property type="entry name" value="Pvc16_N"/>
    <property type="match status" value="1"/>
</dbReference>
<evidence type="ECO:0000313" key="3">
    <source>
        <dbReference type="Proteomes" id="UP001179181"/>
    </source>
</evidence>
<accession>A0ABX0UNY8</accession>